<reference evidence="1 2" key="1">
    <citation type="journal article" date="2016" name="Nat. Commun.">
        <title>Thousands of microbial genomes shed light on interconnected biogeochemical processes in an aquifer system.</title>
        <authorList>
            <person name="Anantharaman K."/>
            <person name="Brown C.T."/>
            <person name="Hug L.A."/>
            <person name="Sharon I."/>
            <person name="Castelle C.J."/>
            <person name="Probst A.J."/>
            <person name="Thomas B.C."/>
            <person name="Singh A."/>
            <person name="Wilkins M.J."/>
            <person name="Karaoz U."/>
            <person name="Brodie E.L."/>
            <person name="Williams K.H."/>
            <person name="Hubbard S.S."/>
            <person name="Banfield J.F."/>
        </authorList>
    </citation>
    <scope>NUCLEOTIDE SEQUENCE [LARGE SCALE GENOMIC DNA]</scope>
</reference>
<dbReference type="STRING" id="1817863.A2Y62_04265"/>
<dbReference type="Proteomes" id="UP000178943">
    <property type="component" value="Unassembled WGS sequence"/>
</dbReference>
<dbReference type="EMBL" id="MFGW01000173">
    <property type="protein sequence ID" value="OGF62892.1"/>
    <property type="molecule type" value="Genomic_DNA"/>
</dbReference>
<evidence type="ECO:0000313" key="2">
    <source>
        <dbReference type="Proteomes" id="UP000178943"/>
    </source>
</evidence>
<name>A0A1F5VHI8_9BACT</name>
<evidence type="ECO:0000313" key="1">
    <source>
        <dbReference type="EMBL" id="OGF62892.1"/>
    </source>
</evidence>
<accession>A0A1F5VHI8</accession>
<proteinExistence type="predicted"/>
<dbReference type="Pfam" id="PF14236">
    <property type="entry name" value="DruA"/>
    <property type="match status" value="1"/>
</dbReference>
<organism evidence="1 2">
    <name type="scientific">Candidatus Fischerbacteria bacterium RBG_13_37_8</name>
    <dbReference type="NCBI Taxonomy" id="1817863"/>
    <lineage>
        <taxon>Bacteria</taxon>
        <taxon>Candidatus Fischeribacteriota</taxon>
    </lineage>
</organism>
<dbReference type="AlphaFoldDB" id="A0A1F5VHI8"/>
<dbReference type="InterPro" id="IPR025639">
    <property type="entry name" value="DruA"/>
</dbReference>
<protein>
    <submittedName>
        <fullName evidence="1">Uncharacterized protein</fullName>
    </submittedName>
</protein>
<gene>
    <name evidence="1" type="ORF">A2Y62_04265</name>
</gene>
<sequence length="294" mass="34908">MEKGNHIFRGRLFTAEEIEQIKNIIKENWAGGRNQIAKIVCERINWRQINGRIKKVSCLEALRRMQQRGIIELPASSAVGGYYEIKSFQAEDVHFREPQLEFSSEITTDTKIIFKLAKSGKDNNLWRYLIGRYHYLGYKRIVGRYLKYFIMLNNSIIALIGFSDGIYHHHLRDSWIEWDRKLLDCNRHLIVNNCRFLILPWVKIHNLGSKILSEAARVVPVDWQHRYGYKPLLFETFVDRDRFRGTVYRAANWVYLGATKGKGRKGLHYYYHGNRKDYYIYFLTKNALHKLKQS</sequence>
<comment type="caution">
    <text evidence="1">The sequence shown here is derived from an EMBL/GenBank/DDBJ whole genome shotgun (WGS) entry which is preliminary data.</text>
</comment>